<dbReference type="GO" id="GO:0004540">
    <property type="term" value="F:RNA nuclease activity"/>
    <property type="evidence" value="ECO:0007669"/>
    <property type="project" value="InterPro"/>
</dbReference>
<dbReference type="GO" id="GO:0000166">
    <property type="term" value="F:nucleotide binding"/>
    <property type="evidence" value="ECO:0007669"/>
    <property type="project" value="UniProtKB-KW"/>
</dbReference>
<evidence type="ECO:0000313" key="8">
    <source>
        <dbReference type="Proteomes" id="UP000178319"/>
    </source>
</evidence>
<proteinExistence type="inferred from homology"/>
<dbReference type="GO" id="GO:0016787">
    <property type="term" value="F:hydrolase activity"/>
    <property type="evidence" value="ECO:0007669"/>
    <property type="project" value="UniProtKB-KW"/>
</dbReference>
<dbReference type="Proteomes" id="UP000178319">
    <property type="component" value="Unassembled WGS sequence"/>
</dbReference>
<dbReference type="InterPro" id="IPR037038">
    <property type="entry name" value="HepT-like_sf"/>
</dbReference>
<name>A0A1G1V8C4_9BACT</name>
<evidence type="ECO:0000256" key="6">
    <source>
        <dbReference type="ARBA" id="ARBA00024207"/>
    </source>
</evidence>
<gene>
    <name evidence="7" type="ORF">A3D26_03335</name>
</gene>
<keyword evidence="3" id="KW-0540">Nuclease</keyword>
<dbReference type="PANTHER" id="PTHR34139">
    <property type="entry name" value="UPF0331 PROTEIN MJ0127"/>
    <property type="match status" value="1"/>
</dbReference>
<dbReference type="PANTHER" id="PTHR34139:SF1">
    <property type="entry name" value="RNASE MJ1380-RELATED"/>
    <property type="match status" value="1"/>
</dbReference>
<evidence type="ECO:0000313" key="7">
    <source>
        <dbReference type="EMBL" id="OGY11557.1"/>
    </source>
</evidence>
<keyword evidence="2" id="KW-1277">Toxin-antitoxin system</keyword>
<evidence type="ECO:0000256" key="2">
    <source>
        <dbReference type="ARBA" id="ARBA00022649"/>
    </source>
</evidence>
<protein>
    <recommendedName>
        <fullName evidence="9">DUF86 domain-containing protein</fullName>
    </recommendedName>
</protein>
<evidence type="ECO:0000256" key="5">
    <source>
        <dbReference type="ARBA" id="ARBA00022801"/>
    </source>
</evidence>
<dbReference type="InterPro" id="IPR008201">
    <property type="entry name" value="HepT-like"/>
</dbReference>
<evidence type="ECO:0000256" key="3">
    <source>
        <dbReference type="ARBA" id="ARBA00022722"/>
    </source>
</evidence>
<evidence type="ECO:0000256" key="1">
    <source>
        <dbReference type="ARBA" id="ARBA00022553"/>
    </source>
</evidence>
<keyword evidence="4" id="KW-0547">Nucleotide-binding</keyword>
<dbReference type="GO" id="GO:0110001">
    <property type="term" value="C:toxin-antitoxin complex"/>
    <property type="evidence" value="ECO:0007669"/>
    <property type="project" value="InterPro"/>
</dbReference>
<comment type="similarity">
    <text evidence="6">Belongs to the HepT RNase toxin family.</text>
</comment>
<organism evidence="7 8">
    <name type="scientific">Candidatus Blackburnbacteria bacterium RIFCSPHIGHO2_02_FULL_44_20</name>
    <dbReference type="NCBI Taxonomy" id="1797516"/>
    <lineage>
        <taxon>Bacteria</taxon>
        <taxon>Candidatus Blackburniibacteriota</taxon>
    </lineage>
</organism>
<dbReference type="Gene3D" id="1.20.120.580">
    <property type="entry name" value="bsu32300-like"/>
    <property type="match status" value="1"/>
</dbReference>
<reference evidence="7 8" key="1">
    <citation type="journal article" date="2016" name="Nat. Commun.">
        <title>Thousands of microbial genomes shed light on interconnected biogeochemical processes in an aquifer system.</title>
        <authorList>
            <person name="Anantharaman K."/>
            <person name="Brown C.T."/>
            <person name="Hug L.A."/>
            <person name="Sharon I."/>
            <person name="Castelle C.J."/>
            <person name="Probst A.J."/>
            <person name="Thomas B.C."/>
            <person name="Singh A."/>
            <person name="Wilkins M.J."/>
            <person name="Karaoz U."/>
            <person name="Brodie E.L."/>
            <person name="Williams K.H."/>
            <person name="Hubbard S.S."/>
            <person name="Banfield J.F."/>
        </authorList>
    </citation>
    <scope>NUCLEOTIDE SEQUENCE [LARGE SCALE GENOMIC DNA]</scope>
</reference>
<dbReference type="InterPro" id="IPR051813">
    <property type="entry name" value="HepT_RNase_toxin"/>
</dbReference>
<dbReference type="EMBL" id="MHBZ01000015">
    <property type="protein sequence ID" value="OGY11557.1"/>
    <property type="molecule type" value="Genomic_DNA"/>
</dbReference>
<keyword evidence="1" id="KW-0597">Phosphoprotein</keyword>
<dbReference type="AlphaFoldDB" id="A0A1G1V8C4"/>
<comment type="caution">
    <text evidence="7">The sequence shown here is derived from an EMBL/GenBank/DDBJ whole genome shotgun (WGS) entry which is preliminary data.</text>
</comment>
<accession>A0A1G1V8C4</accession>
<dbReference type="STRING" id="1797516.A3D26_03335"/>
<dbReference type="Pfam" id="PF01934">
    <property type="entry name" value="HepT-like"/>
    <property type="match status" value="1"/>
</dbReference>
<evidence type="ECO:0008006" key="9">
    <source>
        <dbReference type="Google" id="ProtNLM"/>
    </source>
</evidence>
<evidence type="ECO:0000256" key="4">
    <source>
        <dbReference type="ARBA" id="ARBA00022741"/>
    </source>
</evidence>
<sequence length="113" mass="13269">MTKEPKIFLQHILESIELIEKRVVGVTFDEFSHNLDLQDMVIRRLEVVGEAVRNLPKDFRDKYRSVSWQDPAGMRSALIHGYFQVDLEVVWDTIRNDLPTFKKEIGSILKKLK</sequence>
<keyword evidence="5" id="KW-0378">Hydrolase</keyword>